<gene>
    <name evidence="2" type="ORF">C474_12636</name>
</gene>
<sequence length="208" mass="23687">MSTWLDPRDDAAWGGVADEPARPDPVAPTLERAHAVTLPYRFSETRTYYETLADLEIDGRAYTSAEVTVVGGVTRDRTLKLHVRGYLWQEAGPAPNAYRFQSQVTREASPTETVPFDTYHTWHRSQRGTVTHDGVVADFVPDEGTEATERDHRAFGDLFEPLRMALAELELVRNPQFASYVLRETDRWEAYGAVFRWHANAFSRREAL</sequence>
<dbReference type="InParanoid" id="M0D5B8"/>
<accession>M0D5B8</accession>
<feature type="region of interest" description="Disordered" evidence="1">
    <location>
        <begin position="1"/>
        <end position="25"/>
    </location>
</feature>
<feature type="compositionally biased region" description="Basic and acidic residues" evidence="1">
    <location>
        <begin position="1"/>
        <end position="11"/>
    </location>
</feature>
<dbReference type="OrthoDB" id="304501at2157"/>
<evidence type="ECO:0000313" key="3">
    <source>
        <dbReference type="Proteomes" id="UP000011513"/>
    </source>
</evidence>
<evidence type="ECO:0000313" key="2">
    <source>
        <dbReference type="EMBL" id="ELZ29882.1"/>
    </source>
</evidence>
<dbReference type="EMBL" id="AOIV01000027">
    <property type="protein sequence ID" value="ELZ29882.1"/>
    <property type="molecule type" value="Genomic_DNA"/>
</dbReference>
<dbReference type="eggNOG" id="arCOG04773">
    <property type="taxonomic scope" value="Archaea"/>
</dbReference>
<dbReference type="RefSeq" id="WP_008387257.1">
    <property type="nucleotide sequence ID" value="NZ_AOIV01000027.1"/>
</dbReference>
<evidence type="ECO:0000256" key="1">
    <source>
        <dbReference type="SAM" id="MobiDB-lite"/>
    </source>
</evidence>
<keyword evidence="3" id="KW-1185">Reference proteome</keyword>
<protein>
    <submittedName>
        <fullName evidence="2">Uncharacterized protein</fullName>
    </submittedName>
</protein>
<dbReference type="Proteomes" id="UP000011513">
    <property type="component" value="Unassembled WGS sequence"/>
</dbReference>
<reference evidence="2 3" key="1">
    <citation type="journal article" date="2014" name="PLoS Genet.">
        <title>Phylogenetically driven sequencing of extremely halophilic archaea reveals strategies for static and dynamic osmo-response.</title>
        <authorList>
            <person name="Becker E.A."/>
            <person name="Seitzer P.M."/>
            <person name="Tritt A."/>
            <person name="Larsen D."/>
            <person name="Krusor M."/>
            <person name="Yao A.I."/>
            <person name="Wu D."/>
            <person name="Madern D."/>
            <person name="Eisen J.A."/>
            <person name="Darling A.E."/>
            <person name="Facciotti M.T."/>
        </authorList>
    </citation>
    <scope>NUCLEOTIDE SEQUENCE [LARGE SCALE GENOMIC DNA]</scope>
    <source>
        <strain evidence="2 3">JCM 14848</strain>
    </source>
</reference>
<dbReference type="AlphaFoldDB" id="M0D5B8"/>
<proteinExistence type="predicted"/>
<comment type="caution">
    <text evidence="2">The sequence shown here is derived from an EMBL/GenBank/DDBJ whole genome shotgun (WGS) entry which is preliminary data.</text>
</comment>
<name>M0D5B8_HALPD</name>
<organism evidence="2 3">
    <name type="scientific">Halogeometricum pallidum JCM 14848</name>
    <dbReference type="NCBI Taxonomy" id="1227487"/>
    <lineage>
        <taxon>Archaea</taxon>
        <taxon>Methanobacteriati</taxon>
        <taxon>Methanobacteriota</taxon>
        <taxon>Stenosarchaea group</taxon>
        <taxon>Halobacteria</taxon>
        <taxon>Halobacteriales</taxon>
        <taxon>Haloferacaceae</taxon>
        <taxon>Halogeometricum</taxon>
    </lineage>
</organism>